<evidence type="ECO:0000313" key="4">
    <source>
        <dbReference type="Proteomes" id="UP001515480"/>
    </source>
</evidence>
<dbReference type="GO" id="GO:0050664">
    <property type="term" value="F:oxidoreductase activity, acting on NAD(P)H, oxygen as acceptor"/>
    <property type="evidence" value="ECO:0007669"/>
    <property type="project" value="TreeGrafter"/>
</dbReference>
<evidence type="ECO:0000256" key="2">
    <source>
        <dbReference type="ARBA" id="ARBA00023002"/>
    </source>
</evidence>
<dbReference type="Pfam" id="PF00106">
    <property type="entry name" value="adh_short"/>
    <property type="match status" value="1"/>
</dbReference>
<dbReference type="GO" id="GO:0016616">
    <property type="term" value="F:oxidoreductase activity, acting on the CH-OH group of donors, NAD or NADP as acceptor"/>
    <property type="evidence" value="ECO:0007669"/>
    <property type="project" value="UniProtKB-ARBA"/>
</dbReference>
<accession>A0AB34J6F8</accession>
<dbReference type="InterPro" id="IPR036291">
    <property type="entry name" value="NAD(P)-bd_dom_sf"/>
</dbReference>
<dbReference type="PANTHER" id="PTHR43008:SF7">
    <property type="entry name" value="SHORT CHAIN DEHYDROGENASE_REDUCTASE (AFU_ORTHOLOGUE AFUA_2G00830)"/>
    <property type="match status" value="1"/>
</dbReference>
<dbReference type="InterPro" id="IPR020904">
    <property type="entry name" value="Sc_DH/Rdtase_CS"/>
</dbReference>
<organism evidence="3 4">
    <name type="scientific">Prymnesium parvum</name>
    <name type="common">Toxic golden alga</name>
    <dbReference type="NCBI Taxonomy" id="97485"/>
    <lineage>
        <taxon>Eukaryota</taxon>
        <taxon>Haptista</taxon>
        <taxon>Haptophyta</taxon>
        <taxon>Prymnesiophyceae</taxon>
        <taxon>Prymnesiales</taxon>
        <taxon>Prymnesiaceae</taxon>
        <taxon>Prymnesium</taxon>
    </lineage>
</organism>
<comment type="similarity">
    <text evidence="1">Belongs to the short-chain dehydrogenases/reductases (SDR) family.</text>
</comment>
<comment type="caution">
    <text evidence="3">The sequence shown here is derived from an EMBL/GenBank/DDBJ whole genome shotgun (WGS) entry which is preliminary data.</text>
</comment>
<keyword evidence="2" id="KW-0560">Oxidoreductase</keyword>
<reference evidence="3 4" key="1">
    <citation type="journal article" date="2024" name="Science">
        <title>Giant polyketide synthase enzymes in the biosynthesis of giant marine polyether toxins.</title>
        <authorList>
            <person name="Fallon T.R."/>
            <person name="Shende V.V."/>
            <person name="Wierzbicki I.H."/>
            <person name="Pendleton A.L."/>
            <person name="Watervoot N.F."/>
            <person name="Auber R.P."/>
            <person name="Gonzalez D.J."/>
            <person name="Wisecaver J.H."/>
            <person name="Moore B.S."/>
        </authorList>
    </citation>
    <scope>NUCLEOTIDE SEQUENCE [LARGE SCALE GENOMIC DNA]</scope>
    <source>
        <strain evidence="3 4">12B1</strain>
    </source>
</reference>
<protein>
    <submittedName>
        <fullName evidence="3">Uncharacterized protein</fullName>
    </submittedName>
</protein>
<evidence type="ECO:0000313" key="3">
    <source>
        <dbReference type="EMBL" id="KAL1514978.1"/>
    </source>
</evidence>
<dbReference type="CDD" id="cd05233">
    <property type="entry name" value="SDR_c"/>
    <property type="match status" value="1"/>
</dbReference>
<dbReference type="Proteomes" id="UP001515480">
    <property type="component" value="Unassembled WGS sequence"/>
</dbReference>
<keyword evidence="4" id="KW-1185">Reference proteome</keyword>
<name>A0AB34J6F8_PRYPA</name>
<dbReference type="InterPro" id="IPR002347">
    <property type="entry name" value="SDR_fam"/>
</dbReference>
<dbReference type="AlphaFoldDB" id="A0AB34J6F8"/>
<dbReference type="SUPFAM" id="SSF51735">
    <property type="entry name" value="NAD(P)-binding Rossmann-fold domains"/>
    <property type="match status" value="1"/>
</dbReference>
<dbReference type="PANTHER" id="PTHR43008">
    <property type="entry name" value="BENZIL REDUCTASE"/>
    <property type="match status" value="1"/>
</dbReference>
<gene>
    <name evidence="3" type="ORF">AB1Y20_004053</name>
</gene>
<dbReference type="PRINTS" id="PR00081">
    <property type="entry name" value="GDHRDH"/>
</dbReference>
<proteinExistence type="inferred from homology"/>
<dbReference type="Gene3D" id="3.40.50.720">
    <property type="entry name" value="NAD(P)-binding Rossmann-like Domain"/>
    <property type="match status" value="1"/>
</dbReference>
<sequence>MAPSWLAASLGAGAGAALVILWQRFLSQQHRLGEGSLPPRGSNTPMAPVNTKGVLSAGKVAVIVGSAGGIGRAVALRCVKRGMKVVLVDIDAQDAASVRMECVATGASEENVVVIACDCSNEVDMLAMKAKVYELFGRVHFLMNNAAIQTNNKCGPYEYPDRWRKILDTNLWGVYLGGMAFVPQMIAQDEPCVVVNTGSKQGITMPPGDTAYNVSKAGVKVLTEALQHQLRSTPSCKVNAFLLVPGCVNTMIRTRGDKWVQGEAFDPTKAQDERSYDGVQSRDYSAKKWKARGAWSADELVDELFGVIDAGTPFYIICQDHETTRAQDDGRIQWSADDLIFRRAPLSRWSEQYAAEYKEVAAKFI</sequence>
<dbReference type="PROSITE" id="PS00061">
    <property type="entry name" value="ADH_SHORT"/>
    <property type="match status" value="1"/>
</dbReference>
<dbReference type="EMBL" id="JBGBPQ010000012">
    <property type="protein sequence ID" value="KAL1514978.1"/>
    <property type="molecule type" value="Genomic_DNA"/>
</dbReference>
<evidence type="ECO:0000256" key="1">
    <source>
        <dbReference type="ARBA" id="ARBA00006484"/>
    </source>
</evidence>